<feature type="region of interest" description="Disordered" evidence="1">
    <location>
        <begin position="23"/>
        <end position="49"/>
    </location>
</feature>
<evidence type="ECO:0000313" key="2">
    <source>
        <dbReference type="EMBL" id="CAJ1383255.1"/>
    </source>
</evidence>
<comment type="caution">
    <text evidence="2">The sequence shown here is derived from an EMBL/GenBank/DDBJ whole genome shotgun (WGS) entry which is preliminary data.</text>
</comment>
<sequence length="253" mass="28333">MFACCTGPVRDAIEVQVEELKPAPVEEVSKPESSAPDNVTEDTSAPNADAVAKAEDKFWQAIFREEDSNLYMDYLPSKHVPGGASYKIRITMEISLTVEDAVMCFMDFSPRKLNYATDYRDIKVDQILKQSGNLPGGIPEESIATVSPNFSGVLMLMRAFLPKTFPVRLCLGRDDRGYHFMQETLGADGHPDGRTKKEGSILPHPTDKQKCLIVSVNEVTSWVPVWAVKLTAPKVKGHLLEYTDRYREYKKSQ</sequence>
<dbReference type="EMBL" id="CAUJNA010001001">
    <property type="protein sequence ID" value="CAJ1383255.1"/>
    <property type="molecule type" value="Genomic_DNA"/>
</dbReference>
<evidence type="ECO:0008006" key="4">
    <source>
        <dbReference type="Google" id="ProtNLM"/>
    </source>
</evidence>
<evidence type="ECO:0000256" key="1">
    <source>
        <dbReference type="SAM" id="MobiDB-lite"/>
    </source>
</evidence>
<dbReference type="AlphaFoldDB" id="A0AA36I931"/>
<proteinExistence type="predicted"/>
<keyword evidence="3" id="KW-1185">Reference proteome</keyword>
<evidence type="ECO:0000313" key="3">
    <source>
        <dbReference type="Proteomes" id="UP001178507"/>
    </source>
</evidence>
<accession>A0AA36I931</accession>
<reference evidence="2" key="1">
    <citation type="submission" date="2023-08" db="EMBL/GenBank/DDBJ databases">
        <authorList>
            <person name="Chen Y."/>
            <person name="Shah S."/>
            <person name="Dougan E. K."/>
            <person name="Thang M."/>
            <person name="Chan C."/>
        </authorList>
    </citation>
    <scope>NUCLEOTIDE SEQUENCE</scope>
</reference>
<gene>
    <name evidence="2" type="ORF">EVOR1521_LOCUS10419</name>
</gene>
<dbReference type="Proteomes" id="UP001178507">
    <property type="component" value="Unassembled WGS sequence"/>
</dbReference>
<feature type="compositionally biased region" description="Polar residues" evidence="1">
    <location>
        <begin position="31"/>
        <end position="46"/>
    </location>
</feature>
<protein>
    <recommendedName>
        <fullName evidence="4">START domain-containing protein</fullName>
    </recommendedName>
</protein>
<organism evidence="2 3">
    <name type="scientific">Effrenium voratum</name>
    <dbReference type="NCBI Taxonomy" id="2562239"/>
    <lineage>
        <taxon>Eukaryota</taxon>
        <taxon>Sar</taxon>
        <taxon>Alveolata</taxon>
        <taxon>Dinophyceae</taxon>
        <taxon>Suessiales</taxon>
        <taxon>Symbiodiniaceae</taxon>
        <taxon>Effrenium</taxon>
    </lineage>
</organism>
<name>A0AA36I931_9DINO</name>